<dbReference type="RefSeq" id="WP_102967309.1">
    <property type="nucleotide sequence ID" value="NZ_POSK01000023.1"/>
</dbReference>
<reference evidence="1 2" key="1">
    <citation type="submission" date="2018-01" db="EMBL/GenBank/DDBJ databases">
        <title>Draft genome sequences of six Vibrio diazotrophicus strains isolated from deep-sea sediments of the Baltic Sea.</title>
        <authorList>
            <person name="Castillo D."/>
            <person name="Vandieken V."/>
            <person name="Chiang O."/>
            <person name="Middelboe M."/>
        </authorList>
    </citation>
    <scope>NUCLEOTIDE SEQUENCE [LARGE SCALE GENOMIC DNA]</scope>
    <source>
        <strain evidence="1 2">60.27F</strain>
    </source>
</reference>
<proteinExistence type="predicted"/>
<evidence type="ECO:0000313" key="2">
    <source>
        <dbReference type="Proteomes" id="UP000236449"/>
    </source>
</evidence>
<dbReference type="Proteomes" id="UP000236449">
    <property type="component" value="Unassembled WGS sequence"/>
</dbReference>
<dbReference type="AlphaFoldDB" id="A0A2J8HSF1"/>
<dbReference type="EMBL" id="POSK01000023">
    <property type="protein sequence ID" value="PNI01203.1"/>
    <property type="molecule type" value="Genomic_DNA"/>
</dbReference>
<evidence type="ECO:0000313" key="1">
    <source>
        <dbReference type="EMBL" id="PNI01203.1"/>
    </source>
</evidence>
<accession>A0A2J8HSF1</accession>
<comment type="caution">
    <text evidence="1">The sequence shown here is derived from an EMBL/GenBank/DDBJ whole genome shotgun (WGS) entry which is preliminary data.</text>
</comment>
<protein>
    <submittedName>
        <fullName evidence="1">Uncharacterized protein</fullName>
    </submittedName>
</protein>
<gene>
    <name evidence="1" type="ORF">C1N32_20795</name>
</gene>
<name>A0A2J8HSF1_VIBDI</name>
<sequence>MSVSIRHRYNYANVLINTDKVISGGTVTGNTIPAVLKDGSLYYLPFGGVIDDDSVMRNATAVKLVNVTGFWWNAMGMGRDGYEIPIGHAVKGYLLNDRYYIAIKNDKPLHWPAGQQRTNYHTDNVVNIKR</sequence>
<dbReference type="OrthoDB" id="5917007at2"/>
<organism evidence="1 2">
    <name type="scientific">Vibrio diazotrophicus</name>
    <dbReference type="NCBI Taxonomy" id="685"/>
    <lineage>
        <taxon>Bacteria</taxon>
        <taxon>Pseudomonadati</taxon>
        <taxon>Pseudomonadota</taxon>
        <taxon>Gammaproteobacteria</taxon>
        <taxon>Vibrionales</taxon>
        <taxon>Vibrionaceae</taxon>
        <taxon>Vibrio</taxon>
    </lineage>
</organism>